<evidence type="ECO:0000256" key="5">
    <source>
        <dbReference type="ARBA" id="ARBA00023163"/>
    </source>
</evidence>
<dbReference type="GO" id="GO:0000156">
    <property type="term" value="F:phosphorelay response regulator activity"/>
    <property type="evidence" value="ECO:0007669"/>
    <property type="project" value="TreeGrafter"/>
</dbReference>
<name>A0A975BQD4_9BACT</name>
<feature type="domain" description="Response regulatory" evidence="7">
    <location>
        <begin position="4"/>
        <end position="117"/>
    </location>
</feature>
<sequence length="140" mass="15700">MNTTILFVDDENSVRKAVQMILKDKYQVITSGLGAEALKLFHQEKPELTLLDIGLPDMNGIDVLRALKDKAPDTIVIMLTAVDEVKTIVEAVKRGAYDYLVKPIDAQELRLTIENALENKCLKDQLRAIQQPRIEGIAQK</sequence>
<organism evidence="8 9">
    <name type="scientific">Desulfonema magnum</name>
    <dbReference type="NCBI Taxonomy" id="45655"/>
    <lineage>
        <taxon>Bacteria</taxon>
        <taxon>Pseudomonadati</taxon>
        <taxon>Thermodesulfobacteriota</taxon>
        <taxon>Desulfobacteria</taxon>
        <taxon>Desulfobacterales</taxon>
        <taxon>Desulfococcaceae</taxon>
        <taxon>Desulfonema</taxon>
    </lineage>
</organism>
<dbReference type="InterPro" id="IPR011006">
    <property type="entry name" value="CheY-like_superfamily"/>
</dbReference>
<dbReference type="AlphaFoldDB" id="A0A975BQD4"/>
<dbReference type="PROSITE" id="PS50110">
    <property type="entry name" value="RESPONSE_REGULATORY"/>
    <property type="match status" value="1"/>
</dbReference>
<dbReference type="RefSeq" id="WP_207678121.1">
    <property type="nucleotide sequence ID" value="NZ_CP061800.1"/>
</dbReference>
<evidence type="ECO:0000256" key="6">
    <source>
        <dbReference type="PROSITE-ProRule" id="PRU00169"/>
    </source>
</evidence>
<keyword evidence="5" id="KW-0804">Transcription</keyword>
<evidence type="ECO:0000256" key="2">
    <source>
        <dbReference type="ARBA" id="ARBA00023012"/>
    </source>
</evidence>
<dbReference type="GO" id="GO:0005829">
    <property type="term" value="C:cytosol"/>
    <property type="evidence" value="ECO:0007669"/>
    <property type="project" value="TreeGrafter"/>
</dbReference>
<dbReference type="GO" id="GO:0000976">
    <property type="term" value="F:transcription cis-regulatory region binding"/>
    <property type="evidence" value="ECO:0007669"/>
    <property type="project" value="TreeGrafter"/>
</dbReference>
<evidence type="ECO:0000256" key="4">
    <source>
        <dbReference type="ARBA" id="ARBA00023125"/>
    </source>
</evidence>
<evidence type="ECO:0000313" key="9">
    <source>
        <dbReference type="Proteomes" id="UP000663722"/>
    </source>
</evidence>
<dbReference type="Pfam" id="PF00072">
    <property type="entry name" value="Response_reg"/>
    <property type="match status" value="1"/>
</dbReference>
<protein>
    <submittedName>
        <fullName evidence="8">Two component system response regulator</fullName>
    </submittedName>
</protein>
<keyword evidence="1 6" id="KW-0597">Phosphoprotein</keyword>
<proteinExistence type="predicted"/>
<keyword evidence="4" id="KW-0238">DNA-binding</keyword>
<dbReference type="GO" id="GO:0032993">
    <property type="term" value="C:protein-DNA complex"/>
    <property type="evidence" value="ECO:0007669"/>
    <property type="project" value="TreeGrafter"/>
</dbReference>
<dbReference type="SMART" id="SM00448">
    <property type="entry name" value="REC"/>
    <property type="match status" value="1"/>
</dbReference>
<reference evidence="8" key="1">
    <citation type="journal article" date="2021" name="Microb. Physiol.">
        <title>Proteogenomic Insights into the Physiology of Marine, Sulfate-Reducing, Filamentous Desulfonema limicola and Desulfonema magnum.</title>
        <authorList>
            <person name="Schnaars V."/>
            <person name="Wohlbrand L."/>
            <person name="Scheve S."/>
            <person name="Hinrichs C."/>
            <person name="Reinhardt R."/>
            <person name="Rabus R."/>
        </authorList>
    </citation>
    <scope>NUCLEOTIDE SEQUENCE</scope>
    <source>
        <strain evidence="8">4be13</strain>
    </source>
</reference>
<evidence type="ECO:0000256" key="1">
    <source>
        <dbReference type="ARBA" id="ARBA00022553"/>
    </source>
</evidence>
<dbReference type="KEGG" id="dmm:dnm_056080"/>
<evidence type="ECO:0000256" key="3">
    <source>
        <dbReference type="ARBA" id="ARBA00023015"/>
    </source>
</evidence>
<dbReference type="SUPFAM" id="SSF52172">
    <property type="entry name" value="CheY-like"/>
    <property type="match status" value="1"/>
</dbReference>
<dbReference type="InterPro" id="IPR001789">
    <property type="entry name" value="Sig_transdc_resp-reg_receiver"/>
</dbReference>
<evidence type="ECO:0000259" key="7">
    <source>
        <dbReference type="PROSITE" id="PS50110"/>
    </source>
</evidence>
<gene>
    <name evidence="8" type="ORF">dnm_056080</name>
</gene>
<dbReference type="GO" id="GO:0006355">
    <property type="term" value="P:regulation of DNA-templated transcription"/>
    <property type="evidence" value="ECO:0007669"/>
    <property type="project" value="TreeGrafter"/>
</dbReference>
<keyword evidence="3" id="KW-0805">Transcription regulation</keyword>
<dbReference type="InterPro" id="IPR039420">
    <property type="entry name" value="WalR-like"/>
</dbReference>
<feature type="modified residue" description="4-aspartylphosphate" evidence="6">
    <location>
        <position position="52"/>
    </location>
</feature>
<dbReference type="PANTHER" id="PTHR48111:SF1">
    <property type="entry name" value="TWO-COMPONENT RESPONSE REGULATOR ORR33"/>
    <property type="match status" value="1"/>
</dbReference>
<keyword evidence="2" id="KW-0902">Two-component regulatory system</keyword>
<evidence type="ECO:0000313" key="8">
    <source>
        <dbReference type="EMBL" id="QTA89552.1"/>
    </source>
</evidence>
<dbReference type="Gene3D" id="3.40.50.2300">
    <property type="match status" value="1"/>
</dbReference>
<dbReference type="PANTHER" id="PTHR48111">
    <property type="entry name" value="REGULATOR OF RPOS"/>
    <property type="match status" value="1"/>
</dbReference>
<dbReference type="EMBL" id="CP061800">
    <property type="protein sequence ID" value="QTA89552.1"/>
    <property type="molecule type" value="Genomic_DNA"/>
</dbReference>
<keyword evidence="9" id="KW-1185">Reference proteome</keyword>
<accession>A0A975BQD4</accession>
<dbReference type="Proteomes" id="UP000663722">
    <property type="component" value="Chromosome"/>
</dbReference>